<dbReference type="EMBL" id="BOOG01000009">
    <property type="protein sequence ID" value="GIH68672.1"/>
    <property type="molecule type" value="Genomic_DNA"/>
</dbReference>
<evidence type="ECO:0000259" key="2">
    <source>
        <dbReference type="Pfam" id="PF07510"/>
    </source>
</evidence>
<protein>
    <submittedName>
        <fullName evidence="3">Lipoprotein</fullName>
    </submittedName>
</protein>
<dbReference type="Pfam" id="PF07510">
    <property type="entry name" value="GmrSD_C"/>
    <property type="match status" value="1"/>
</dbReference>
<name>A0A8J3VXN3_9ACTN</name>
<keyword evidence="4" id="KW-1185">Reference proteome</keyword>
<feature type="domain" description="GmrSD restriction endonucleases C-terminal" evidence="2">
    <location>
        <begin position="91"/>
        <end position="227"/>
    </location>
</feature>
<accession>A0A8J3VXN3</accession>
<keyword evidence="3" id="KW-0449">Lipoprotein</keyword>
<evidence type="ECO:0000256" key="1">
    <source>
        <dbReference type="SAM" id="MobiDB-lite"/>
    </source>
</evidence>
<evidence type="ECO:0000313" key="3">
    <source>
        <dbReference type="EMBL" id="GIH68672.1"/>
    </source>
</evidence>
<dbReference type="AlphaFoldDB" id="A0A8J3VXN3"/>
<dbReference type="Proteomes" id="UP000610966">
    <property type="component" value="Unassembled WGS sequence"/>
</dbReference>
<comment type="caution">
    <text evidence="3">The sequence shown here is derived from an EMBL/GenBank/DDBJ whole genome shotgun (WGS) entry which is preliminary data.</text>
</comment>
<dbReference type="PANTHER" id="PTHR24094:SF15">
    <property type="entry name" value="AMP-DEPENDENT SYNTHETASE_LIGASE DOMAIN-CONTAINING PROTEIN-RELATED"/>
    <property type="match status" value="1"/>
</dbReference>
<evidence type="ECO:0000313" key="4">
    <source>
        <dbReference type="Proteomes" id="UP000610966"/>
    </source>
</evidence>
<reference evidence="3" key="1">
    <citation type="submission" date="2021-01" db="EMBL/GenBank/DDBJ databases">
        <title>Whole genome shotgun sequence of Sphaerimonospora thailandensis NBRC 107569.</title>
        <authorList>
            <person name="Komaki H."/>
            <person name="Tamura T."/>
        </authorList>
    </citation>
    <scope>NUCLEOTIDE SEQUENCE</scope>
    <source>
        <strain evidence="3">NBRC 107569</strain>
    </source>
</reference>
<sequence>MDDIGLGQSGAADGGAGKGAALGVSPLKNPDGTGPGLAPITTTGDRAEARKLIDKVRTKGRGPKTGYSRDKFGYAWADSVDDVPWGRNGCDTRNDMLKRDGRKIEYRQGSNCVVISMTIYDPYTGKTLDWTKQHAAKVQIDHLVPLSYSWQMGSSRWSESKRKQIANDPLNLLPVDGSTNASKGDAGPATWLPPQRSIRCSYAVRFAQVSLKYDLPVTTADKAAMLEQCA</sequence>
<feature type="compositionally biased region" description="Low complexity" evidence="1">
    <location>
        <begin position="1"/>
        <end position="11"/>
    </location>
</feature>
<proteinExistence type="predicted"/>
<gene>
    <name evidence="3" type="ORF">Mth01_09250</name>
</gene>
<dbReference type="PANTHER" id="PTHR24094">
    <property type="entry name" value="SECRETED PROTEIN"/>
    <property type="match status" value="1"/>
</dbReference>
<organism evidence="3 4">
    <name type="scientific">Sphaerimonospora thailandensis</name>
    <dbReference type="NCBI Taxonomy" id="795644"/>
    <lineage>
        <taxon>Bacteria</taxon>
        <taxon>Bacillati</taxon>
        <taxon>Actinomycetota</taxon>
        <taxon>Actinomycetes</taxon>
        <taxon>Streptosporangiales</taxon>
        <taxon>Streptosporangiaceae</taxon>
        <taxon>Sphaerimonospora</taxon>
    </lineage>
</organism>
<feature type="region of interest" description="Disordered" evidence="1">
    <location>
        <begin position="1"/>
        <end position="45"/>
    </location>
</feature>
<dbReference type="InterPro" id="IPR011089">
    <property type="entry name" value="GmrSD_C"/>
</dbReference>